<dbReference type="Proteomes" id="UP000011115">
    <property type="component" value="Unassembled WGS sequence"/>
</dbReference>
<organism evidence="1 2">
    <name type="scientific">Solanum tuberosum</name>
    <name type="common">Potato</name>
    <dbReference type="NCBI Taxonomy" id="4113"/>
    <lineage>
        <taxon>Eukaryota</taxon>
        <taxon>Viridiplantae</taxon>
        <taxon>Streptophyta</taxon>
        <taxon>Embryophyta</taxon>
        <taxon>Tracheophyta</taxon>
        <taxon>Spermatophyta</taxon>
        <taxon>Magnoliopsida</taxon>
        <taxon>eudicotyledons</taxon>
        <taxon>Gunneridae</taxon>
        <taxon>Pentapetalae</taxon>
        <taxon>asterids</taxon>
        <taxon>lamiids</taxon>
        <taxon>Solanales</taxon>
        <taxon>Solanaceae</taxon>
        <taxon>Solanoideae</taxon>
        <taxon>Solaneae</taxon>
        <taxon>Solanum</taxon>
    </lineage>
</organism>
<name>M1E0N7_SOLTU</name>
<dbReference type="EnsemblPlants" id="PGSC0003DMT400097457">
    <property type="protein sequence ID" value="PGSC0003DMT400097457"/>
    <property type="gene ID" value="PGSC0003DMG400047028"/>
</dbReference>
<reference evidence="2" key="1">
    <citation type="journal article" date="2011" name="Nature">
        <title>Genome sequence and analysis of the tuber crop potato.</title>
        <authorList>
            <consortium name="The Potato Genome Sequencing Consortium"/>
        </authorList>
    </citation>
    <scope>NUCLEOTIDE SEQUENCE [LARGE SCALE GENOMIC DNA]</scope>
    <source>
        <strain evidence="2">cv. DM1-3 516 R44</strain>
    </source>
</reference>
<protein>
    <submittedName>
        <fullName evidence="1">Uncharacterized protein</fullName>
    </submittedName>
</protein>
<dbReference type="AlphaFoldDB" id="M1E0N7"/>
<sequence>MLRDSSLPRTCNAFGESSKRTFCAVLNFSRKLFASSMQTSVFLLKVDNEELKTRSLVVERARRNLHSQQVDSLKSGVSSSNTEPAVTVQNSYSSLSSFYCLD</sequence>
<dbReference type="InParanoid" id="M1E0N7"/>
<dbReference type="Gramene" id="PGSC0003DMT400097457">
    <property type="protein sequence ID" value="PGSC0003DMT400097457"/>
    <property type="gene ID" value="PGSC0003DMG400047028"/>
</dbReference>
<dbReference type="PaxDb" id="4113-PGSC0003DMT400097457"/>
<keyword evidence="2" id="KW-1185">Reference proteome</keyword>
<evidence type="ECO:0000313" key="1">
    <source>
        <dbReference type="EnsemblPlants" id="PGSC0003DMT400097457"/>
    </source>
</evidence>
<proteinExistence type="predicted"/>
<evidence type="ECO:0000313" key="2">
    <source>
        <dbReference type="Proteomes" id="UP000011115"/>
    </source>
</evidence>
<reference evidence="1" key="2">
    <citation type="submission" date="2015-06" db="UniProtKB">
        <authorList>
            <consortium name="EnsemblPlants"/>
        </authorList>
    </citation>
    <scope>IDENTIFICATION</scope>
    <source>
        <strain evidence="1">DM1-3 516 R44</strain>
    </source>
</reference>
<dbReference type="HOGENOM" id="CLU_2282450_0_0_1"/>
<accession>M1E0N7</accession>